<dbReference type="Proteomes" id="UP001607302">
    <property type="component" value="Unassembled WGS sequence"/>
</dbReference>
<feature type="compositionally biased region" description="Gly residues" evidence="1">
    <location>
        <begin position="7"/>
        <end position="31"/>
    </location>
</feature>
<accession>A0ABD2A304</accession>
<evidence type="ECO:0000256" key="1">
    <source>
        <dbReference type="SAM" id="MobiDB-lite"/>
    </source>
</evidence>
<organism evidence="2 3">
    <name type="scientific">Vespula squamosa</name>
    <name type="common">Southern yellow jacket</name>
    <name type="synonym">Wasp</name>
    <dbReference type="NCBI Taxonomy" id="30214"/>
    <lineage>
        <taxon>Eukaryota</taxon>
        <taxon>Metazoa</taxon>
        <taxon>Ecdysozoa</taxon>
        <taxon>Arthropoda</taxon>
        <taxon>Hexapoda</taxon>
        <taxon>Insecta</taxon>
        <taxon>Pterygota</taxon>
        <taxon>Neoptera</taxon>
        <taxon>Endopterygota</taxon>
        <taxon>Hymenoptera</taxon>
        <taxon>Apocrita</taxon>
        <taxon>Aculeata</taxon>
        <taxon>Vespoidea</taxon>
        <taxon>Vespidae</taxon>
        <taxon>Vespinae</taxon>
        <taxon>Vespula</taxon>
    </lineage>
</organism>
<comment type="caution">
    <text evidence="2">The sequence shown here is derived from an EMBL/GenBank/DDBJ whole genome shotgun (WGS) entry which is preliminary data.</text>
</comment>
<gene>
    <name evidence="2" type="ORF">V1478_015942</name>
</gene>
<evidence type="ECO:0000313" key="2">
    <source>
        <dbReference type="EMBL" id="KAL2714757.1"/>
    </source>
</evidence>
<reference evidence="2 3" key="1">
    <citation type="journal article" date="2024" name="Ann. Entomol. Soc. Am.">
        <title>Genomic analyses of the southern and eastern yellowjacket wasps (Hymenoptera: Vespidae) reveal evolutionary signatures of social life.</title>
        <authorList>
            <person name="Catto M.A."/>
            <person name="Caine P.B."/>
            <person name="Orr S.E."/>
            <person name="Hunt B.G."/>
            <person name="Goodisman M.A.D."/>
        </authorList>
    </citation>
    <scope>NUCLEOTIDE SEQUENCE [LARGE SCALE GENOMIC DNA]</scope>
    <source>
        <strain evidence="2">233</strain>
        <tissue evidence="2">Head and thorax</tissue>
    </source>
</reference>
<sequence>MKYIILDGGGGGGSGSSGGRRGVKCGGGRGGRQAVVGRGARIRGGEELNASLPERLPAHRASLSATRRYSPQEITLSSCNQHITPRWWLPSTLASERPEEQRE</sequence>
<dbReference type="AlphaFoldDB" id="A0ABD2A304"/>
<evidence type="ECO:0000313" key="3">
    <source>
        <dbReference type="Proteomes" id="UP001607302"/>
    </source>
</evidence>
<keyword evidence="3" id="KW-1185">Reference proteome</keyword>
<name>A0ABD2A304_VESSQ</name>
<feature type="region of interest" description="Disordered" evidence="1">
    <location>
        <begin position="1"/>
        <end position="33"/>
    </location>
</feature>
<protein>
    <submittedName>
        <fullName evidence="2">Uncharacterized protein</fullName>
    </submittedName>
</protein>
<proteinExistence type="predicted"/>
<dbReference type="EMBL" id="JAUDFV010000156">
    <property type="protein sequence ID" value="KAL2714757.1"/>
    <property type="molecule type" value="Genomic_DNA"/>
</dbReference>